<keyword evidence="1" id="KW-0472">Membrane</keyword>
<proteinExistence type="predicted"/>
<keyword evidence="3" id="KW-1185">Reference proteome</keyword>
<feature type="transmembrane region" description="Helical" evidence="1">
    <location>
        <begin position="114"/>
        <end position="133"/>
    </location>
</feature>
<evidence type="ECO:0000256" key="1">
    <source>
        <dbReference type="SAM" id="Phobius"/>
    </source>
</evidence>
<keyword evidence="1" id="KW-0812">Transmembrane</keyword>
<keyword evidence="1" id="KW-1133">Transmembrane helix</keyword>
<protein>
    <submittedName>
        <fullName evidence="2">Uncharacterized protein</fullName>
    </submittedName>
</protein>
<dbReference type="RefSeq" id="WP_120240660.1">
    <property type="nucleotide sequence ID" value="NZ_RAPQ01000010.1"/>
</dbReference>
<dbReference type="OrthoDB" id="978136at2"/>
<comment type="caution">
    <text evidence="2">The sequence shown here is derived from an EMBL/GenBank/DDBJ whole genome shotgun (WGS) entry which is preliminary data.</text>
</comment>
<feature type="transmembrane region" description="Helical" evidence="1">
    <location>
        <begin position="91"/>
        <end position="108"/>
    </location>
</feature>
<dbReference type="EMBL" id="RAPQ01000010">
    <property type="protein sequence ID" value="RKD99897.1"/>
    <property type="molecule type" value="Genomic_DNA"/>
</dbReference>
<sequence>MKGSLSYDEKCSCAKSTFGIYVSQSQDFEKLEKDYLVKTITNNGFSGILYVSSVLAGWAIVAGIIDSVLFPGIIVYAIFHGVVDYKVLTPPILFLLGNILAKLVYITYNLRGKVKLLDILIAALPYAGSAYLLRKFLVKDKLMRKAVTMYLTSRKNDVKKKILDMFSLNSQ</sequence>
<organism evidence="2 3">
    <name type="scientific">Marinifilum flexuosum</name>
    <dbReference type="NCBI Taxonomy" id="1117708"/>
    <lineage>
        <taxon>Bacteria</taxon>
        <taxon>Pseudomonadati</taxon>
        <taxon>Bacteroidota</taxon>
        <taxon>Bacteroidia</taxon>
        <taxon>Marinilabiliales</taxon>
        <taxon>Marinifilaceae</taxon>
    </lineage>
</organism>
<dbReference type="Proteomes" id="UP000284531">
    <property type="component" value="Unassembled WGS sequence"/>
</dbReference>
<feature type="transmembrane region" description="Helical" evidence="1">
    <location>
        <begin position="55"/>
        <end position="79"/>
    </location>
</feature>
<dbReference type="AlphaFoldDB" id="A0A419WWR8"/>
<reference evidence="2 3" key="1">
    <citation type="submission" date="2018-09" db="EMBL/GenBank/DDBJ databases">
        <title>Genomic Encyclopedia of Archaeal and Bacterial Type Strains, Phase II (KMG-II): from individual species to whole genera.</title>
        <authorList>
            <person name="Goeker M."/>
        </authorList>
    </citation>
    <scope>NUCLEOTIDE SEQUENCE [LARGE SCALE GENOMIC DNA]</scope>
    <source>
        <strain evidence="2 3">DSM 21950</strain>
    </source>
</reference>
<evidence type="ECO:0000313" key="3">
    <source>
        <dbReference type="Proteomes" id="UP000284531"/>
    </source>
</evidence>
<gene>
    <name evidence="2" type="ORF">BXY64_2878</name>
</gene>
<accession>A0A419WWR8</accession>
<name>A0A419WWR8_9BACT</name>
<evidence type="ECO:0000313" key="2">
    <source>
        <dbReference type="EMBL" id="RKD99897.1"/>
    </source>
</evidence>